<evidence type="ECO:0000256" key="11">
    <source>
        <dbReference type="SAM" id="SignalP"/>
    </source>
</evidence>
<dbReference type="Gene3D" id="3.40.50.300">
    <property type="entry name" value="P-loop containing nucleotide triphosphate hydrolases"/>
    <property type="match status" value="1"/>
</dbReference>
<dbReference type="AlphaFoldDB" id="A0AAW1Q6Z2"/>
<name>A0AAW1Q6Z2_9CHLO</name>
<feature type="compositionally biased region" description="Low complexity" evidence="9">
    <location>
        <begin position="761"/>
        <end position="773"/>
    </location>
</feature>
<dbReference type="Pfam" id="PF00005">
    <property type="entry name" value="ABC_tran"/>
    <property type="match status" value="1"/>
</dbReference>
<dbReference type="InterPro" id="IPR036640">
    <property type="entry name" value="ABC1_TM_sf"/>
</dbReference>
<feature type="transmembrane region" description="Helical" evidence="10">
    <location>
        <begin position="29"/>
        <end position="47"/>
    </location>
</feature>
<evidence type="ECO:0000256" key="5">
    <source>
        <dbReference type="ARBA" id="ARBA00022840"/>
    </source>
</evidence>
<dbReference type="PANTHER" id="PTHR24221">
    <property type="entry name" value="ATP-BINDING CASSETTE SUB-FAMILY B"/>
    <property type="match status" value="1"/>
</dbReference>
<feature type="domain" description="ABC transporter" evidence="12">
    <location>
        <begin position="478"/>
        <end position="713"/>
    </location>
</feature>
<dbReference type="InterPro" id="IPR011527">
    <property type="entry name" value="ABC1_TM_dom"/>
</dbReference>
<feature type="transmembrane region" description="Helical" evidence="10">
    <location>
        <begin position="271"/>
        <end position="294"/>
    </location>
</feature>
<keyword evidence="3 10" id="KW-0812">Transmembrane</keyword>
<proteinExistence type="inferred from homology"/>
<comment type="subcellular location">
    <subcellularLocation>
        <location evidence="1">Membrane</location>
        <topology evidence="1">Multi-pass membrane protein</topology>
    </subcellularLocation>
</comment>
<evidence type="ECO:0000256" key="7">
    <source>
        <dbReference type="ARBA" id="ARBA00023136"/>
    </source>
</evidence>
<feature type="transmembrane region" description="Helical" evidence="10">
    <location>
        <begin position="300"/>
        <end position="319"/>
    </location>
</feature>
<feature type="chain" id="PRO_5043475145" evidence="11">
    <location>
        <begin position="20"/>
        <end position="773"/>
    </location>
</feature>
<dbReference type="PROSITE" id="PS50929">
    <property type="entry name" value="ABC_TM1F"/>
    <property type="match status" value="1"/>
</dbReference>
<dbReference type="InterPro" id="IPR017871">
    <property type="entry name" value="ABC_transporter-like_CS"/>
</dbReference>
<organism evidence="14 15">
    <name type="scientific">[Myrmecia] bisecta</name>
    <dbReference type="NCBI Taxonomy" id="41462"/>
    <lineage>
        <taxon>Eukaryota</taxon>
        <taxon>Viridiplantae</taxon>
        <taxon>Chlorophyta</taxon>
        <taxon>core chlorophytes</taxon>
        <taxon>Trebouxiophyceae</taxon>
        <taxon>Trebouxiales</taxon>
        <taxon>Trebouxiaceae</taxon>
        <taxon>Myrmecia</taxon>
    </lineage>
</organism>
<dbReference type="CDD" id="cd18581">
    <property type="entry name" value="ABC_6TM_ABCB6"/>
    <property type="match status" value="1"/>
</dbReference>
<feature type="transmembrane region" description="Helical" evidence="10">
    <location>
        <begin position="137"/>
        <end position="158"/>
    </location>
</feature>
<feature type="domain" description="ABC transmembrane type-1" evidence="13">
    <location>
        <begin position="138"/>
        <end position="444"/>
    </location>
</feature>
<keyword evidence="2" id="KW-0813">Transport</keyword>
<dbReference type="SUPFAM" id="SSF90123">
    <property type="entry name" value="ABC transporter transmembrane region"/>
    <property type="match status" value="1"/>
</dbReference>
<evidence type="ECO:0000256" key="1">
    <source>
        <dbReference type="ARBA" id="ARBA00004141"/>
    </source>
</evidence>
<keyword evidence="5" id="KW-0067">ATP-binding</keyword>
<evidence type="ECO:0000313" key="15">
    <source>
        <dbReference type="Proteomes" id="UP001489004"/>
    </source>
</evidence>
<evidence type="ECO:0000313" key="14">
    <source>
        <dbReference type="EMBL" id="KAK9816458.1"/>
    </source>
</evidence>
<keyword evidence="15" id="KW-1185">Reference proteome</keyword>
<evidence type="ECO:0000256" key="4">
    <source>
        <dbReference type="ARBA" id="ARBA00022741"/>
    </source>
</evidence>
<dbReference type="GO" id="GO:0005524">
    <property type="term" value="F:ATP binding"/>
    <property type="evidence" value="ECO:0007669"/>
    <property type="project" value="UniProtKB-KW"/>
</dbReference>
<evidence type="ECO:0000259" key="12">
    <source>
        <dbReference type="PROSITE" id="PS50893"/>
    </source>
</evidence>
<feature type="transmembrane region" description="Helical" evidence="10">
    <location>
        <begin position="378"/>
        <end position="403"/>
    </location>
</feature>
<dbReference type="GO" id="GO:0140359">
    <property type="term" value="F:ABC-type transporter activity"/>
    <property type="evidence" value="ECO:0007669"/>
    <property type="project" value="InterPro"/>
</dbReference>
<evidence type="ECO:0000256" key="10">
    <source>
        <dbReference type="SAM" id="Phobius"/>
    </source>
</evidence>
<comment type="caution">
    <text evidence="14">The sequence shown here is derived from an EMBL/GenBank/DDBJ whole genome shotgun (WGS) entry which is preliminary data.</text>
</comment>
<dbReference type="PROSITE" id="PS50893">
    <property type="entry name" value="ABC_TRANSPORTER_2"/>
    <property type="match status" value="1"/>
</dbReference>
<dbReference type="Gene3D" id="1.20.1560.10">
    <property type="entry name" value="ABC transporter type 1, transmembrane domain"/>
    <property type="match status" value="1"/>
</dbReference>
<evidence type="ECO:0000256" key="8">
    <source>
        <dbReference type="ARBA" id="ARBA00024363"/>
    </source>
</evidence>
<gene>
    <name evidence="14" type="ORF">WJX72_000550</name>
</gene>
<dbReference type="Pfam" id="PF00664">
    <property type="entry name" value="ABC_membrane"/>
    <property type="match status" value="1"/>
</dbReference>
<dbReference type="PROSITE" id="PS00211">
    <property type="entry name" value="ABC_TRANSPORTER_1"/>
    <property type="match status" value="1"/>
</dbReference>
<feature type="signal peptide" evidence="11">
    <location>
        <begin position="1"/>
        <end position="19"/>
    </location>
</feature>
<keyword evidence="4" id="KW-0547">Nucleotide-binding</keyword>
<dbReference type="GO" id="GO:0016887">
    <property type="term" value="F:ATP hydrolysis activity"/>
    <property type="evidence" value="ECO:0007669"/>
    <property type="project" value="InterPro"/>
</dbReference>
<evidence type="ECO:0000256" key="9">
    <source>
        <dbReference type="SAM" id="MobiDB-lite"/>
    </source>
</evidence>
<reference evidence="14 15" key="1">
    <citation type="journal article" date="2024" name="Nat. Commun.">
        <title>Phylogenomics reveals the evolutionary origins of lichenization in chlorophyte algae.</title>
        <authorList>
            <person name="Puginier C."/>
            <person name="Libourel C."/>
            <person name="Otte J."/>
            <person name="Skaloud P."/>
            <person name="Haon M."/>
            <person name="Grisel S."/>
            <person name="Petersen M."/>
            <person name="Berrin J.G."/>
            <person name="Delaux P.M."/>
            <person name="Dal Grande F."/>
            <person name="Keller J."/>
        </authorList>
    </citation>
    <scope>NUCLEOTIDE SEQUENCE [LARGE SCALE GENOMIC DNA]</scope>
    <source>
        <strain evidence="14 15">SAG 2043</strain>
    </source>
</reference>
<keyword evidence="7 10" id="KW-0472">Membrane</keyword>
<evidence type="ECO:0000256" key="6">
    <source>
        <dbReference type="ARBA" id="ARBA00022989"/>
    </source>
</evidence>
<dbReference type="InterPro" id="IPR039421">
    <property type="entry name" value="Type_1_exporter"/>
</dbReference>
<dbReference type="SUPFAM" id="SSF52540">
    <property type="entry name" value="P-loop containing nucleoside triphosphate hydrolases"/>
    <property type="match status" value="1"/>
</dbReference>
<evidence type="ECO:0000256" key="2">
    <source>
        <dbReference type="ARBA" id="ARBA00022448"/>
    </source>
</evidence>
<dbReference type="InterPro" id="IPR027417">
    <property type="entry name" value="P-loop_NTPase"/>
</dbReference>
<accession>A0AAW1Q6Z2</accession>
<dbReference type="GO" id="GO:0016020">
    <property type="term" value="C:membrane"/>
    <property type="evidence" value="ECO:0007669"/>
    <property type="project" value="UniProtKB-SubCell"/>
</dbReference>
<evidence type="ECO:0000256" key="3">
    <source>
        <dbReference type="ARBA" id="ARBA00022692"/>
    </source>
</evidence>
<feature type="transmembrane region" description="Helical" evidence="10">
    <location>
        <begin position="183"/>
        <end position="202"/>
    </location>
</feature>
<dbReference type="PANTHER" id="PTHR24221:SF654">
    <property type="entry name" value="ATP-BINDING CASSETTE SUB-FAMILY B MEMBER 6"/>
    <property type="match status" value="1"/>
</dbReference>
<evidence type="ECO:0000259" key="13">
    <source>
        <dbReference type="PROSITE" id="PS50929"/>
    </source>
</evidence>
<dbReference type="InterPro" id="IPR003593">
    <property type="entry name" value="AAA+_ATPase"/>
</dbReference>
<comment type="similarity">
    <text evidence="8">Belongs to the ABC transporter superfamily. ABCB family. Heavy Metal importer (TC 3.A.1.210) subfamily.</text>
</comment>
<feature type="region of interest" description="Disordered" evidence="9">
    <location>
        <begin position="734"/>
        <end position="773"/>
    </location>
</feature>
<dbReference type="SMART" id="SM00382">
    <property type="entry name" value="AAA"/>
    <property type="match status" value="1"/>
</dbReference>
<keyword evidence="6 10" id="KW-1133">Transmembrane helix</keyword>
<keyword evidence="11" id="KW-0732">Signal</keyword>
<dbReference type="FunFam" id="3.40.50.300:FF:000287">
    <property type="entry name" value="Multidrug ABC transporter ATP-binding protein"/>
    <property type="match status" value="1"/>
</dbReference>
<dbReference type="Proteomes" id="UP001489004">
    <property type="component" value="Unassembled WGS sequence"/>
</dbReference>
<dbReference type="InterPro" id="IPR003439">
    <property type="entry name" value="ABC_transporter-like_ATP-bd"/>
</dbReference>
<protein>
    <submittedName>
        <fullName evidence="14">Uncharacterized protein</fullName>
    </submittedName>
</protein>
<sequence>MEACLVVTWLTALVTAARGWRTGVTLQLRVLAWAALPLYAWATYTYADMYARHWGLSKPLAEGRLITSAVEVATVLLIAVAESCKKSTEEEDAALKEALLGRDPENPAEKKKRSWYSLLLTAALYVWPDTPMLQLRAVLCVMIVVFIRLLNLAVPVLYKHVVDTLSDVSSRTHPSHGEPPQTFTFWQVFYPFVLAYMVVAFLQGGPGTGSMGIMSNLRQYLWIPTTQNAYRRISLDVFSHTLDLDLKFHLLRKTGEVMRIMDRGTSSIQSVLSTIIFSVGPQLFDIAVACIYMASVMQPWIAVIVFVTLMSYIPLTIFLTEWRGQFRRELNKYDNAKGAKATDALLNYETVKYFGNEELERDNFAAAIQQYQKVEYKLLATLNILNVLQSAVIFTGMISGLIVCCKGVANGSLTVGDAVLFITLMQQLSAPLNWFGSYYRSLQTNFIDMENMFDLLASSPSTQDKPGAKALVPSSFGIEFDNVSFNYLDGSPVLRNVSWSIPGGQTLALVGATGSGKSTALRLLFRFYDPYSGHIRIDGQCLADVTQKSLRHVMAVVPQDTVLFNDTIEYNIRYGRAGATEAEVHAAAQAACIHETILNRFPQGYATIVGERGLRLSGGEKQRVAFARAILKNPSILLLDEATSSLDSMTEKRIQDALLVMRQDRTTVIVAHRLSTIMDADMIVVMKEGEVAETGSHPELIEQGGLYAEMWSCQEAAAIDKVGSSVSVASLAPAEPATKTAPPPAAMQRPVAGSTGSLQGHSQYSSYHAHAHH</sequence>
<dbReference type="EMBL" id="JALJOR010000005">
    <property type="protein sequence ID" value="KAK9816458.1"/>
    <property type="molecule type" value="Genomic_DNA"/>
</dbReference>